<dbReference type="InterPro" id="IPR029510">
    <property type="entry name" value="Ald_DH_CS_GLU"/>
</dbReference>
<dbReference type="Proteomes" id="UP000256779">
    <property type="component" value="Unassembled WGS sequence"/>
</dbReference>
<gene>
    <name evidence="9" type="ORF">C7460_109126</name>
</gene>
<evidence type="ECO:0000256" key="5">
    <source>
        <dbReference type="PIRSR" id="PIRSR036492-1"/>
    </source>
</evidence>
<evidence type="ECO:0000256" key="2">
    <source>
        <dbReference type="ARBA" id="ARBA00023002"/>
    </source>
</evidence>
<dbReference type="GO" id="GO:0004029">
    <property type="term" value="F:aldehyde dehydrogenase (NAD+) activity"/>
    <property type="evidence" value="ECO:0007669"/>
    <property type="project" value="TreeGrafter"/>
</dbReference>
<keyword evidence="2 4" id="KW-0560">Oxidoreductase</keyword>
<dbReference type="GO" id="GO:0005737">
    <property type="term" value="C:cytoplasm"/>
    <property type="evidence" value="ECO:0007669"/>
    <property type="project" value="TreeGrafter"/>
</dbReference>
<dbReference type="Pfam" id="PF00171">
    <property type="entry name" value="Aldedh"/>
    <property type="match status" value="1"/>
</dbReference>
<evidence type="ECO:0000256" key="1">
    <source>
        <dbReference type="ARBA" id="ARBA00009986"/>
    </source>
</evidence>
<dbReference type="EMBL" id="QREG01000009">
    <property type="protein sequence ID" value="RED98934.1"/>
    <property type="molecule type" value="Genomic_DNA"/>
</dbReference>
<evidence type="ECO:0000256" key="4">
    <source>
        <dbReference type="PIRNR" id="PIRNR036492"/>
    </source>
</evidence>
<evidence type="ECO:0000256" key="3">
    <source>
        <dbReference type="ARBA" id="ARBA00023027"/>
    </source>
</evidence>
<dbReference type="GO" id="GO:0006081">
    <property type="term" value="P:aldehyde metabolic process"/>
    <property type="evidence" value="ECO:0007669"/>
    <property type="project" value="InterPro"/>
</dbReference>
<protein>
    <recommendedName>
        <fullName evidence="4">Aldehyde dehydrogenase</fullName>
    </recommendedName>
</protein>
<dbReference type="PANTHER" id="PTHR43570">
    <property type="entry name" value="ALDEHYDE DEHYDROGENASE"/>
    <property type="match status" value="1"/>
</dbReference>
<evidence type="ECO:0000256" key="6">
    <source>
        <dbReference type="PROSITE-ProRule" id="PRU10007"/>
    </source>
</evidence>
<name>A0A3D9L4C4_MARFU</name>
<dbReference type="AlphaFoldDB" id="A0A3D9L4C4"/>
<dbReference type="InterPro" id="IPR016162">
    <property type="entry name" value="Ald_DH_N"/>
</dbReference>
<keyword evidence="3" id="KW-0520">NAD</keyword>
<dbReference type="PANTHER" id="PTHR43570:SF20">
    <property type="entry name" value="ALDEHYDE DEHYDROGENASE ALDX-RELATED"/>
    <property type="match status" value="1"/>
</dbReference>
<dbReference type="OrthoDB" id="9762913at2"/>
<sequence length="463" mass="52006">MTQKPTNPYLDLLSRHKATARKLKSEPIEGRKKKLKAMRRWVYQNRSLLHQAVFEDLHKPAAELDVTEIYPLLAELRHAIHRVKRWAAPKPVESGLTFLGTYSYVQAEPMGSTLIIAPWNYPLLLTLGPLVSAVAAGDTAVVKPSEMSAATSAIISRMVSELFDPDEICVIEGEVTTTTQLLELPFDHIFFTGSPTVGKIVMTAAAKNLTAVTLELGGKSPTIVDETADVHDAARKVCWAKWTNAGQTCVAPDYLFVHVKKKEQFLECLENELIHRYDDVCDYTHIINDKHEQRLKDLLSDAEQKGAKTFEPLELVGRMSPKLVLEVTDDMRLMQEEIFGPILPVLVYEDLEEVIQYLNHRPKPLALYLFTTSKANQRRVLTETSSGTAVINDAVLHFGHPHLQVGGVNNSGLGKAHGEAGFRAFSHEKSVLRQRRGYTIARLVYPPYNSFKIKLIDILLKYF</sequence>
<dbReference type="InterPro" id="IPR016161">
    <property type="entry name" value="Ald_DH/histidinol_DH"/>
</dbReference>
<accession>A0A3D9L4C4</accession>
<proteinExistence type="inferred from homology"/>
<feature type="domain" description="Aldehyde dehydrogenase" evidence="8">
    <location>
        <begin position="18"/>
        <end position="431"/>
    </location>
</feature>
<evidence type="ECO:0000259" key="8">
    <source>
        <dbReference type="Pfam" id="PF00171"/>
    </source>
</evidence>
<dbReference type="InterPro" id="IPR016163">
    <property type="entry name" value="Ald_DH_C"/>
</dbReference>
<organism evidence="9 10">
    <name type="scientific">Marinoscillum furvescens DSM 4134</name>
    <dbReference type="NCBI Taxonomy" id="1122208"/>
    <lineage>
        <taxon>Bacteria</taxon>
        <taxon>Pseudomonadati</taxon>
        <taxon>Bacteroidota</taxon>
        <taxon>Cytophagia</taxon>
        <taxon>Cytophagales</taxon>
        <taxon>Reichenbachiellaceae</taxon>
        <taxon>Marinoscillum</taxon>
    </lineage>
</organism>
<evidence type="ECO:0000313" key="9">
    <source>
        <dbReference type="EMBL" id="RED98934.1"/>
    </source>
</evidence>
<dbReference type="SUPFAM" id="SSF53720">
    <property type="entry name" value="ALDH-like"/>
    <property type="match status" value="1"/>
</dbReference>
<comment type="similarity">
    <text evidence="1 4 7">Belongs to the aldehyde dehydrogenase family.</text>
</comment>
<dbReference type="InterPro" id="IPR012394">
    <property type="entry name" value="Aldehyde_DH_NAD(P)"/>
</dbReference>
<dbReference type="InterPro" id="IPR015590">
    <property type="entry name" value="Aldehyde_DH_dom"/>
</dbReference>
<dbReference type="PIRSF" id="PIRSF036492">
    <property type="entry name" value="ALDH"/>
    <property type="match status" value="1"/>
</dbReference>
<feature type="active site" evidence="5 6">
    <location>
        <position position="215"/>
    </location>
</feature>
<evidence type="ECO:0000313" key="10">
    <source>
        <dbReference type="Proteomes" id="UP000256779"/>
    </source>
</evidence>
<reference evidence="9 10" key="1">
    <citation type="submission" date="2018-07" db="EMBL/GenBank/DDBJ databases">
        <title>Genomic Encyclopedia of Type Strains, Phase IV (KMG-IV): sequencing the most valuable type-strain genomes for metagenomic binning, comparative biology and taxonomic classification.</title>
        <authorList>
            <person name="Goeker M."/>
        </authorList>
    </citation>
    <scope>NUCLEOTIDE SEQUENCE [LARGE SCALE GENOMIC DNA]</scope>
    <source>
        <strain evidence="9 10">DSM 4134</strain>
    </source>
</reference>
<comment type="caution">
    <text evidence="9">The sequence shown here is derived from an EMBL/GenBank/DDBJ whole genome shotgun (WGS) entry which is preliminary data.</text>
</comment>
<evidence type="ECO:0000256" key="7">
    <source>
        <dbReference type="RuleBase" id="RU003345"/>
    </source>
</evidence>
<dbReference type="Gene3D" id="3.40.309.10">
    <property type="entry name" value="Aldehyde Dehydrogenase, Chain A, domain 2"/>
    <property type="match status" value="1"/>
</dbReference>
<dbReference type="FunFam" id="3.40.605.10:FF:000004">
    <property type="entry name" value="Aldehyde dehydrogenase"/>
    <property type="match status" value="1"/>
</dbReference>
<keyword evidence="10" id="KW-1185">Reference proteome</keyword>
<dbReference type="Gene3D" id="3.40.605.10">
    <property type="entry name" value="Aldehyde Dehydrogenase, Chain A, domain 1"/>
    <property type="match status" value="1"/>
</dbReference>
<dbReference type="RefSeq" id="WP_115868236.1">
    <property type="nucleotide sequence ID" value="NZ_QREG01000009.1"/>
</dbReference>
<dbReference type="PROSITE" id="PS00687">
    <property type="entry name" value="ALDEHYDE_DEHYDR_GLU"/>
    <property type="match status" value="1"/>
</dbReference>
<feature type="active site" evidence="5">
    <location>
        <position position="249"/>
    </location>
</feature>